<dbReference type="PANTHER" id="PTHR28037:SF1">
    <property type="entry name" value="ALCOHOL O-ACETYLTRANSFERASE 1-RELATED"/>
    <property type="match status" value="1"/>
</dbReference>
<dbReference type="Proteomes" id="UP000276133">
    <property type="component" value="Unassembled WGS sequence"/>
</dbReference>
<name>A0A3M7QQH0_BRAPC</name>
<dbReference type="PANTHER" id="PTHR28037">
    <property type="entry name" value="ALCOHOL O-ACETYLTRANSFERASE 1-RELATED"/>
    <property type="match status" value="1"/>
</dbReference>
<sequence length="473" mass="55208">MEIIKKPFSSYDRSLYYFNKCGDLLVFSIGIIEGDELLILKKDVFKKVAFFLMKRHPFLRANILTDQEKNLFFNINAHLADCDCEDDLLFFHLNSRDELQSYLEEFTKKKLDYEKKLWRMIIFDFNENGKKKYGISFWLPLFITDGLNITALQIEIANILNSLVSNTECKEMIVPLSVTENMFEITNRKNLIGKDQLKNIEEINKIKTSKFKFDPIFKSENERGCKIKFFNFTEIESNKLISLSKQNGTRFTAFIMTCFYYSIQQLYKENNLSDPVDIKFGVAANLRIRLDPILDFNNIGYFSCLVPINTVYPKFGKYENFFDDAKYLDGIIQEFTSVESGAIFNESHNFSATSETNDMFEKTSNIQDFCSILSSNSTWDVVISNVGTYLNKYKHQNPKGSLLLKEIYFTDTQNSYPSIDAAILIHLITWNNQLMFMISMGIVKKTQLQWSRPKTEPSASPYRTKRTEKKIRK</sequence>
<feature type="non-terminal residue" evidence="2">
    <location>
        <position position="473"/>
    </location>
</feature>
<dbReference type="EMBL" id="REGN01005372">
    <property type="protein sequence ID" value="RNA13590.1"/>
    <property type="molecule type" value="Genomic_DNA"/>
</dbReference>
<proteinExistence type="predicted"/>
<comment type="caution">
    <text evidence="2">The sequence shown here is derived from an EMBL/GenBank/DDBJ whole genome shotgun (WGS) entry which is preliminary data.</text>
</comment>
<feature type="compositionally biased region" description="Basic residues" evidence="1">
    <location>
        <begin position="463"/>
        <end position="473"/>
    </location>
</feature>
<feature type="region of interest" description="Disordered" evidence="1">
    <location>
        <begin position="453"/>
        <end position="473"/>
    </location>
</feature>
<evidence type="ECO:0000313" key="2">
    <source>
        <dbReference type="EMBL" id="RNA13590.1"/>
    </source>
</evidence>
<gene>
    <name evidence="2" type="ORF">BpHYR1_015431</name>
</gene>
<dbReference type="OrthoDB" id="10388525at2759"/>
<organism evidence="2 3">
    <name type="scientific">Brachionus plicatilis</name>
    <name type="common">Marine rotifer</name>
    <name type="synonym">Brachionus muelleri</name>
    <dbReference type="NCBI Taxonomy" id="10195"/>
    <lineage>
        <taxon>Eukaryota</taxon>
        <taxon>Metazoa</taxon>
        <taxon>Spiralia</taxon>
        <taxon>Gnathifera</taxon>
        <taxon>Rotifera</taxon>
        <taxon>Eurotatoria</taxon>
        <taxon>Monogononta</taxon>
        <taxon>Pseudotrocha</taxon>
        <taxon>Ploima</taxon>
        <taxon>Brachionidae</taxon>
        <taxon>Brachionus</taxon>
    </lineage>
</organism>
<evidence type="ECO:0008006" key="4">
    <source>
        <dbReference type="Google" id="ProtNLM"/>
    </source>
</evidence>
<reference evidence="2 3" key="1">
    <citation type="journal article" date="2018" name="Sci. Rep.">
        <title>Genomic signatures of local adaptation to the degree of environmental predictability in rotifers.</title>
        <authorList>
            <person name="Franch-Gras L."/>
            <person name="Hahn C."/>
            <person name="Garcia-Roger E.M."/>
            <person name="Carmona M.J."/>
            <person name="Serra M."/>
            <person name="Gomez A."/>
        </authorList>
    </citation>
    <scope>NUCLEOTIDE SEQUENCE [LARGE SCALE GENOMIC DNA]</scope>
    <source>
        <strain evidence="2">HYR1</strain>
    </source>
</reference>
<dbReference type="InterPro" id="IPR052058">
    <property type="entry name" value="Alcohol_O-acetyltransferase"/>
</dbReference>
<evidence type="ECO:0000256" key="1">
    <source>
        <dbReference type="SAM" id="MobiDB-lite"/>
    </source>
</evidence>
<protein>
    <recommendedName>
        <fullName evidence="4">Condensation domain-containing protein</fullName>
    </recommendedName>
</protein>
<accession>A0A3M7QQH0</accession>
<keyword evidence="3" id="KW-1185">Reference proteome</keyword>
<evidence type="ECO:0000313" key="3">
    <source>
        <dbReference type="Proteomes" id="UP000276133"/>
    </source>
</evidence>
<dbReference type="AlphaFoldDB" id="A0A3M7QQH0"/>